<dbReference type="SUPFAM" id="SSF90123">
    <property type="entry name" value="ABC transporter transmembrane region"/>
    <property type="match status" value="2"/>
</dbReference>
<dbReference type="PROSITE" id="PS50893">
    <property type="entry name" value="ABC_TRANSPORTER_2"/>
    <property type="match status" value="2"/>
</dbReference>
<evidence type="ECO:0000256" key="9">
    <source>
        <dbReference type="SAM" id="Phobius"/>
    </source>
</evidence>
<protein>
    <submittedName>
        <fullName evidence="12">ATP-binding cassette domain-containing protein</fullName>
    </submittedName>
</protein>
<feature type="transmembrane region" description="Helical" evidence="9">
    <location>
        <begin position="282"/>
        <end position="308"/>
    </location>
</feature>
<evidence type="ECO:0000256" key="2">
    <source>
        <dbReference type="ARBA" id="ARBA00009726"/>
    </source>
</evidence>
<feature type="transmembrane region" description="Helical" evidence="9">
    <location>
        <begin position="825"/>
        <end position="843"/>
    </location>
</feature>
<dbReference type="InterPro" id="IPR011527">
    <property type="entry name" value="ABC1_TM_dom"/>
</dbReference>
<keyword evidence="7 9" id="KW-1133">Transmembrane helix</keyword>
<evidence type="ECO:0000256" key="5">
    <source>
        <dbReference type="ARBA" id="ARBA00022741"/>
    </source>
</evidence>
<feature type="transmembrane region" description="Helical" evidence="9">
    <location>
        <begin position="706"/>
        <end position="723"/>
    </location>
</feature>
<evidence type="ECO:0000313" key="12">
    <source>
        <dbReference type="EMBL" id="MCQ4120655.1"/>
    </source>
</evidence>
<comment type="caution">
    <text evidence="12">The sequence shown here is derived from an EMBL/GenBank/DDBJ whole genome shotgun (WGS) entry which is preliminary data.</text>
</comment>
<dbReference type="PANTHER" id="PTHR24223">
    <property type="entry name" value="ATP-BINDING CASSETTE SUB-FAMILY C"/>
    <property type="match status" value="1"/>
</dbReference>
<comment type="similarity">
    <text evidence="2">Belongs to the ABC transporter superfamily. ABCC family. Conjugate transporter (TC 3.A.1.208) subfamily.</text>
</comment>
<dbReference type="Proteomes" id="UP001524501">
    <property type="component" value="Unassembled WGS sequence"/>
</dbReference>
<accession>A0ABT1QHT2</accession>
<evidence type="ECO:0000256" key="1">
    <source>
        <dbReference type="ARBA" id="ARBA00004651"/>
    </source>
</evidence>
<evidence type="ECO:0000256" key="7">
    <source>
        <dbReference type="ARBA" id="ARBA00022989"/>
    </source>
</evidence>
<feature type="domain" description="ABC transporter" evidence="10">
    <location>
        <begin position="346"/>
        <end position="565"/>
    </location>
</feature>
<evidence type="ECO:0000256" key="4">
    <source>
        <dbReference type="ARBA" id="ARBA00022692"/>
    </source>
</evidence>
<dbReference type="InterPro" id="IPR036640">
    <property type="entry name" value="ABC1_TM_sf"/>
</dbReference>
<dbReference type="SMART" id="SM00382">
    <property type="entry name" value="AAA"/>
    <property type="match status" value="2"/>
</dbReference>
<feature type="domain" description="ABC transporter" evidence="10">
    <location>
        <begin position="907"/>
        <end position="1146"/>
    </location>
</feature>
<dbReference type="Gene3D" id="3.40.50.300">
    <property type="entry name" value="P-loop containing nucleotide triphosphate hydrolases"/>
    <property type="match status" value="2"/>
</dbReference>
<keyword evidence="5" id="KW-0547">Nucleotide-binding</keyword>
<evidence type="ECO:0000259" key="10">
    <source>
        <dbReference type="PROSITE" id="PS50893"/>
    </source>
</evidence>
<feature type="transmembrane region" description="Helical" evidence="9">
    <location>
        <begin position="100"/>
        <end position="120"/>
    </location>
</feature>
<feature type="transmembrane region" description="Helical" evidence="9">
    <location>
        <begin position="729"/>
        <end position="747"/>
    </location>
</feature>
<feature type="transmembrane region" description="Helical" evidence="9">
    <location>
        <begin position="173"/>
        <end position="197"/>
    </location>
</feature>
<feature type="transmembrane region" description="Helical" evidence="9">
    <location>
        <begin position="203"/>
        <end position="221"/>
    </location>
</feature>
<feature type="transmembrane region" description="Helical" evidence="9">
    <location>
        <begin position="64"/>
        <end position="85"/>
    </location>
</feature>
<dbReference type="RefSeq" id="WP_255970422.1">
    <property type="nucleotide sequence ID" value="NZ_JANFQF010000012.1"/>
</dbReference>
<reference evidence="12 13" key="1">
    <citation type="submission" date="2022-07" db="EMBL/GenBank/DDBJ databases">
        <title>Degradation activity of malathion, p-nitrophenol and potential low-temperature adaptation strategy of Rhodococcus sp. FXJ9.536.</title>
        <authorList>
            <person name="Huang J."/>
            <person name="Huang Y."/>
        </authorList>
    </citation>
    <scope>NUCLEOTIDE SEQUENCE [LARGE SCALE GENOMIC DNA]</scope>
    <source>
        <strain evidence="12 13">FXJ9.536</strain>
    </source>
</reference>
<dbReference type="EMBL" id="JANFQF010000012">
    <property type="protein sequence ID" value="MCQ4120655.1"/>
    <property type="molecule type" value="Genomic_DNA"/>
</dbReference>
<evidence type="ECO:0000259" key="11">
    <source>
        <dbReference type="PROSITE" id="PS50929"/>
    </source>
</evidence>
<dbReference type="Pfam" id="PF00664">
    <property type="entry name" value="ABC_membrane"/>
    <property type="match status" value="1"/>
</dbReference>
<dbReference type="GO" id="GO:0005524">
    <property type="term" value="F:ATP binding"/>
    <property type="evidence" value="ECO:0007669"/>
    <property type="project" value="UniProtKB-KW"/>
</dbReference>
<gene>
    <name evidence="12" type="ORF">NOF53_15990</name>
</gene>
<dbReference type="InterPro" id="IPR003593">
    <property type="entry name" value="AAA+_ATPase"/>
</dbReference>
<evidence type="ECO:0000256" key="3">
    <source>
        <dbReference type="ARBA" id="ARBA00022448"/>
    </source>
</evidence>
<name>A0ABT1QHT2_9NOCA</name>
<dbReference type="Gene3D" id="1.20.1560.10">
    <property type="entry name" value="ABC transporter type 1, transmembrane domain"/>
    <property type="match status" value="1"/>
</dbReference>
<evidence type="ECO:0000256" key="8">
    <source>
        <dbReference type="ARBA" id="ARBA00023136"/>
    </source>
</evidence>
<evidence type="ECO:0000313" key="13">
    <source>
        <dbReference type="Proteomes" id="UP001524501"/>
    </source>
</evidence>
<feature type="transmembrane region" description="Helical" evidence="9">
    <location>
        <begin position="314"/>
        <end position="331"/>
    </location>
</feature>
<dbReference type="PANTHER" id="PTHR24223:SF456">
    <property type="entry name" value="MULTIDRUG RESISTANCE-ASSOCIATED PROTEIN LETHAL(2)03659"/>
    <property type="match status" value="1"/>
</dbReference>
<sequence length="1150" mass="124911">MLTALKRIVWFEVPRSESPFGKQVNVFQLSRWQRWCDAARHDDRNAHRPERLHRSVFKALRRDVLLAFLAIAINAGCAFGAALTLKSLIQHLVADGTPPLVNVALGVTCMVLTYSAWLALNHTFLLAELVGIGARTYVEQRLLRKKCGGDGDGASRPSGLVALLDREAARVEAAWSGLVFMVLALATIAFTSAFFFVALGLSALSTLSVLFISSLAIFWIAKRLNIAHADLSATSAERIEVGLFAVNNRLLAWLKNWNDDLIRRYADKRDGEQRSLEKAARLVAGINLISTLTPIVGIVAAAFTQLALLGHVDPVGLLSAMALIGGLRSVANNVPEIVQSISYGVVGHANVARYLSGAGSSETDARAISLPTTTAKHIAVVGAAGSGKTSILKMCARLNSRIDSTTLYVPDEPWIFPGGLYENLCLYRSDFSDDEAGQALAQSRLPETFYTEYVESKSRRRTEGWDVSRGQGKRLELARAILAEPTCVVIDQPTSGLDGDLARGLLCSLLRGPWRDTTVVYATDKPDERDSAQEIWVVADGAVVEVIRNLTTRSDFLPDTARRGTPEERLLPLQLPHGTDVDKPRTQPGRSLISFGIAKVALVACVLFACREVLTIVGDYLAASGLSSANARKSSIILVSVLSAGALLSISGALLTVQHSIRAASRQCVNYLSTIMSPTLDGSTFVRVNRDSQSKLTWDQRRVDEVLPVILLHTLGAATLLITTAGFVLTKNILVLLPFAGMCLVYWRSSRRSGNRLNCFNEREIGTTSILFARVEAATRSSGRFELASENPVLMSWLNRSLKERALASMNNVAARRWFTYKLDLMGVCFLSVIVGSTVWVHARGGVGLVNVLALSLSYSLIALFARVGSCLVELRQVLDSADRLLTPPVAVLPDRPSLTVEDKALVSFTDVTFVDRHSGVMLLEDLTESFYHRDIVVITGASGVGKSTFAKLVVGGVQPTAGVVSTLGRTSGYVSDSHDQDVLLLTSSPTFKPGKLSEHFNSPQPLELARAAEYLEVADVVERLPFGFDEIVPSTGLLNLSKTELQRLALLDVMINPPAVAILDEATSELSAEAELWLLGALTSALPDTLFFIITHNPELATLANRLFHFNGERRLLEIPGQQRATGVDRNWDGKEEVDGMATPARCVL</sequence>
<comment type="subcellular location">
    <subcellularLocation>
        <location evidence="1">Cell membrane</location>
        <topology evidence="1">Multi-pass membrane protein</topology>
    </subcellularLocation>
</comment>
<feature type="transmembrane region" description="Helical" evidence="9">
    <location>
        <begin position="634"/>
        <end position="657"/>
    </location>
</feature>
<dbReference type="InterPro" id="IPR003439">
    <property type="entry name" value="ABC_transporter-like_ATP-bd"/>
</dbReference>
<keyword evidence="13" id="KW-1185">Reference proteome</keyword>
<evidence type="ECO:0000256" key="6">
    <source>
        <dbReference type="ARBA" id="ARBA00022840"/>
    </source>
</evidence>
<dbReference type="PROSITE" id="PS50929">
    <property type="entry name" value="ABC_TM1F"/>
    <property type="match status" value="1"/>
</dbReference>
<feature type="transmembrane region" description="Helical" evidence="9">
    <location>
        <begin position="849"/>
        <end position="866"/>
    </location>
</feature>
<dbReference type="InterPro" id="IPR027417">
    <property type="entry name" value="P-loop_NTPase"/>
</dbReference>
<proteinExistence type="inferred from homology"/>
<keyword evidence="4 9" id="KW-0812">Transmembrane</keyword>
<dbReference type="SUPFAM" id="SSF52540">
    <property type="entry name" value="P-loop containing nucleoside triphosphate hydrolases"/>
    <property type="match status" value="2"/>
</dbReference>
<organism evidence="12 13">
    <name type="scientific">Rhodococcus tibetensis</name>
    <dbReference type="NCBI Taxonomy" id="2965064"/>
    <lineage>
        <taxon>Bacteria</taxon>
        <taxon>Bacillati</taxon>
        <taxon>Actinomycetota</taxon>
        <taxon>Actinomycetes</taxon>
        <taxon>Mycobacteriales</taxon>
        <taxon>Nocardiaceae</taxon>
        <taxon>Rhodococcus</taxon>
    </lineage>
</organism>
<dbReference type="Pfam" id="PF00005">
    <property type="entry name" value="ABC_tran"/>
    <property type="match status" value="2"/>
</dbReference>
<keyword evidence="6 12" id="KW-0067">ATP-binding</keyword>
<dbReference type="InterPro" id="IPR050173">
    <property type="entry name" value="ABC_transporter_C-like"/>
</dbReference>
<feature type="domain" description="ABC transmembrane type-1" evidence="11">
    <location>
        <begin position="65"/>
        <end position="341"/>
    </location>
</feature>
<keyword evidence="3" id="KW-0813">Transport</keyword>
<feature type="transmembrane region" description="Helical" evidence="9">
    <location>
        <begin position="592"/>
        <end position="614"/>
    </location>
</feature>
<keyword evidence="8 9" id="KW-0472">Membrane</keyword>